<gene>
    <name evidence="1" type="ORF">SPARVUS_LOCUS11128435</name>
</gene>
<evidence type="ECO:0000313" key="1">
    <source>
        <dbReference type="EMBL" id="CAI9590960.1"/>
    </source>
</evidence>
<name>A0ABN9F1M1_9NEOB</name>
<accession>A0ABN9F1M1</accession>
<organism evidence="1 2">
    <name type="scientific">Staurois parvus</name>
    <dbReference type="NCBI Taxonomy" id="386267"/>
    <lineage>
        <taxon>Eukaryota</taxon>
        <taxon>Metazoa</taxon>
        <taxon>Chordata</taxon>
        <taxon>Craniata</taxon>
        <taxon>Vertebrata</taxon>
        <taxon>Euteleostomi</taxon>
        <taxon>Amphibia</taxon>
        <taxon>Batrachia</taxon>
        <taxon>Anura</taxon>
        <taxon>Neobatrachia</taxon>
        <taxon>Ranoidea</taxon>
        <taxon>Ranidae</taxon>
        <taxon>Staurois</taxon>
    </lineage>
</organism>
<evidence type="ECO:0000313" key="2">
    <source>
        <dbReference type="Proteomes" id="UP001162483"/>
    </source>
</evidence>
<sequence>MVGYMVSNVIVHTSGVSFSAFQFQKKKQNMLHFSALNCTGTQ</sequence>
<reference evidence="1" key="1">
    <citation type="submission" date="2023-05" db="EMBL/GenBank/DDBJ databases">
        <authorList>
            <person name="Stuckert A."/>
        </authorList>
    </citation>
    <scope>NUCLEOTIDE SEQUENCE</scope>
</reference>
<protein>
    <submittedName>
        <fullName evidence="1">Uncharacterized protein</fullName>
    </submittedName>
</protein>
<comment type="caution">
    <text evidence="1">The sequence shown here is derived from an EMBL/GenBank/DDBJ whole genome shotgun (WGS) entry which is preliminary data.</text>
</comment>
<dbReference type="Proteomes" id="UP001162483">
    <property type="component" value="Unassembled WGS sequence"/>
</dbReference>
<proteinExistence type="predicted"/>
<dbReference type="EMBL" id="CATNWA010016225">
    <property type="protein sequence ID" value="CAI9590960.1"/>
    <property type="molecule type" value="Genomic_DNA"/>
</dbReference>
<keyword evidence="2" id="KW-1185">Reference proteome</keyword>